<reference evidence="1" key="1">
    <citation type="submission" date="2020-03" db="EMBL/GenBank/DDBJ databases">
        <title>The deep terrestrial virosphere.</title>
        <authorList>
            <person name="Holmfeldt K."/>
            <person name="Nilsson E."/>
            <person name="Simone D."/>
            <person name="Lopez-Fernandez M."/>
            <person name="Wu X."/>
            <person name="de Brujin I."/>
            <person name="Lundin D."/>
            <person name="Andersson A."/>
            <person name="Bertilsson S."/>
            <person name="Dopson M."/>
        </authorList>
    </citation>
    <scope>NUCLEOTIDE SEQUENCE</scope>
    <source>
        <strain evidence="1">TM448B01236</strain>
    </source>
</reference>
<gene>
    <name evidence="1" type="ORF">TM448B01236_0003</name>
</gene>
<dbReference type="EMBL" id="MT144720">
    <property type="protein sequence ID" value="QJH98168.1"/>
    <property type="molecule type" value="Genomic_DNA"/>
</dbReference>
<evidence type="ECO:0000313" key="1">
    <source>
        <dbReference type="EMBL" id="QJH98168.1"/>
    </source>
</evidence>
<sequence>MAITWGDYSTTRNIAITPADVQIGSLTAPTAGSIHSTSVIVTYTLTSDQSPGDPELVFYVEFDKQGYGIDAQTWVLADIQVEYSIDGASTYSVCTEDTVAFSALSEGTENLLTSVAGIVHNYVWGMRTDLGTNDYLTNVYVKLKAYDGASWSAYLASSAFTVDTVPVAPAYNSDSYTNGEKLKDITPEFHFTVPTDIGSDRLHFRIDWDTSSSFISSALVSRNSYDNNGFWHYHNNVDPSGGYTINNYKKYGDWYFQITGVTTGGNYNFGDYKDYYKDIYLPAEFIDPKVIIYSDKNILYYVSAISTTGFTVGMTTDSLFDDYSELTGATTTAILHTYVFEGIWGEYWVSDVVVSGTTKVITFGNGDFAVDDNGTTIPDTISTGSCIAFQSKSDVAFYINNIDASGFTINKSSGIGSSGSTDSLNLLIIKTATNVYYKKDVANDDLRVSGTDANGETFPSYIPGVQIMPVPKKKGLARLGTYDFLTTNWFESIPLLGFSMVTHSGETYSVEFNVPIFGCNADDFWVPIRSAGISEDYESEKAKFEVQMADALSSGNTYYYRVAAGNE</sequence>
<organism evidence="1">
    <name type="scientific">viral metagenome</name>
    <dbReference type="NCBI Taxonomy" id="1070528"/>
    <lineage>
        <taxon>unclassified sequences</taxon>
        <taxon>metagenomes</taxon>
        <taxon>organismal metagenomes</taxon>
    </lineage>
</organism>
<protein>
    <submittedName>
        <fullName evidence="1">Uncharacterized protein</fullName>
    </submittedName>
</protein>
<accession>A0A6M3XJP0</accession>
<name>A0A6M3XJP0_9ZZZZ</name>
<proteinExistence type="predicted"/>
<dbReference type="AlphaFoldDB" id="A0A6M3XJP0"/>